<proteinExistence type="predicted"/>
<keyword evidence="3" id="KW-1185">Reference proteome</keyword>
<evidence type="ECO:0000313" key="3">
    <source>
        <dbReference type="Proteomes" id="UP000273643"/>
    </source>
</evidence>
<organism evidence="2 3">
    <name type="scientific">Marinimicrobium koreense</name>
    <dbReference type="NCBI Taxonomy" id="306545"/>
    <lineage>
        <taxon>Bacteria</taxon>
        <taxon>Pseudomonadati</taxon>
        <taxon>Pseudomonadota</taxon>
        <taxon>Gammaproteobacteria</taxon>
        <taxon>Cellvibrionales</taxon>
        <taxon>Cellvibrionaceae</taxon>
        <taxon>Marinimicrobium</taxon>
    </lineage>
</organism>
<name>A0A3N1NRK6_9GAMM</name>
<dbReference type="InterPro" id="IPR011040">
    <property type="entry name" value="Sialidase"/>
</dbReference>
<dbReference type="EMBL" id="RJUK01000002">
    <property type="protein sequence ID" value="ROQ18529.1"/>
    <property type="molecule type" value="Genomic_DNA"/>
</dbReference>
<comment type="caution">
    <text evidence="2">The sequence shown here is derived from an EMBL/GenBank/DDBJ whole genome shotgun (WGS) entry which is preliminary data.</text>
</comment>
<dbReference type="Gene3D" id="2.120.10.10">
    <property type="match status" value="1"/>
</dbReference>
<dbReference type="PANTHER" id="PTHR43752:SF2">
    <property type="entry name" value="BNR_ASP-BOX REPEAT FAMILY PROTEIN"/>
    <property type="match status" value="1"/>
</dbReference>
<feature type="domain" description="Sialidase" evidence="1">
    <location>
        <begin position="78"/>
        <end position="368"/>
    </location>
</feature>
<gene>
    <name evidence="2" type="ORF">EDC38_2756</name>
</gene>
<dbReference type="InterPro" id="IPR036278">
    <property type="entry name" value="Sialidase_sf"/>
</dbReference>
<reference evidence="2 3" key="1">
    <citation type="submission" date="2018-11" db="EMBL/GenBank/DDBJ databases">
        <title>Genomic Encyclopedia of Type Strains, Phase IV (KMG-IV): sequencing the most valuable type-strain genomes for metagenomic binning, comparative biology and taxonomic classification.</title>
        <authorList>
            <person name="Goeker M."/>
        </authorList>
    </citation>
    <scope>NUCLEOTIDE SEQUENCE [LARGE SCALE GENOMIC DNA]</scope>
    <source>
        <strain evidence="2 3">DSM 16974</strain>
    </source>
</reference>
<evidence type="ECO:0000313" key="2">
    <source>
        <dbReference type="EMBL" id="ROQ18529.1"/>
    </source>
</evidence>
<protein>
    <submittedName>
        <fullName evidence="2">BNR repeat protein</fullName>
    </submittedName>
</protein>
<dbReference type="Proteomes" id="UP000273643">
    <property type="component" value="Unassembled WGS sequence"/>
</dbReference>
<dbReference type="PANTHER" id="PTHR43752">
    <property type="entry name" value="BNR/ASP-BOX REPEAT FAMILY PROTEIN"/>
    <property type="match status" value="1"/>
</dbReference>
<sequence>MAGVVWLLAITGCAALESVPSEDGRSAPLVLAPGVFDAKQPDTLGLSFAPGRQTFTVYRPGPEDYRYNHGAVVMSFRGRLYAQWQSSRRDEDAPETEIRYAISPDQGANWSRPKTLALPRKDATITNGGWWVSGDQLVAYINVWPHDTEPRGGFVEYVSSADGERWSEPRRVMTRAGKPLNGILEQDLRALPGGRILTTVHEQPGLIATPWFTDDPSGVSGWQRGELPNLAHEPHITRELEPSWYRRGDGRIVMTFRDQQSSFRILAAESRDRGASWTQPVITNFPDSRAKQSAGNLPDGSAFIVNNPSGNKTRIPLTIAVSKEGQRFDRAWLVRAGGADLQPWRYEGKYKRAGYSYPKSYVDEEFVYVAYATNKEDIEITRIPIGSLAP</sequence>
<dbReference type="SUPFAM" id="SSF50939">
    <property type="entry name" value="Sialidases"/>
    <property type="match status" value="1"/>
</dbReference>
<dbReference type="Pfam" id="PF13088">
    <property type="entry name" value="BNR_2"/>
    <property type="match status" value="1"/>
</dbReference>
<evidence type="ECO:0000259" key="1">
    <source>
        <dbReference type="Pfam" id="PF13088"/>
    </source>
</evidence>
<dbReference type="AlphaFoldDB" id="A0A3N1NRK6"/>
<dbReference type="CDD" id="cd15482">
    <property type="entry name" value="Sialidase_non-viral"/>
    <property type="match status" value="1"/>
</dbReference>
<accession>A0A3N1NRK6</accession>